<protein>
    <submittedName>
        <fullName evidence="2">Uncharacterized protein</fullName>
    </submittedName>
</protein>
<feature type="transmembrane region" description="Helical" evidence="1">
    <location>
        <begin position="6"/>
        <end position="26"/>
    </location>
</feature>
<accession>A0A899IRJ6</accession>
<keyword evidence="1" id="KW-0812">Transmembrane</keyword>
<keyword evidence="1" id="KW-1133">Transmembrane helix</keyword>
<keyword evidence="1" id="KW-0472">Membrane</keyword>
<evidence type="ECO:0000256" key="1">
    <source>
        <dbReference type="SAM" id="Phobius"/>
    </source>
</evidence>
<organism evidence="2 3">
    <name type="scientific">Marinomonas phage MfV</name>
    <dbReference type="NCBI Taxonomy" id="2815747"/>
    <lineage>
        <taxon>Viruses</taxon>
        <taxon>Varidnaviria</taxon>
        <taxon>Abadenavirae</taxon>
        <taxon>Produgelaviricota</taxon>
        <taxon>Belvinaviricetes</taxon>
        <taxon>Vinavirales</taxon>
        <taxon>Parnassusviridae</taxon>
        <taxon>Corycianvirus</taxon>
        <taxon>Corycianvirus MfV</taxon>
    </lineage>
</organism>
<sequence>MELELLNQLTGTGANSVTILVGYILWRHDLRLRKLEEKQEKRA</sequence>
<dbReference type="EMBL" id="MW618650">
    <property type="protein sequence ID" value="QSM01472.1"/>
    <property type="molecule type" value="Genomic_DNA"/>
</dbReference>
<evidence type="ECO:0000313" key="3">
    <source>
        <dbReference type="Proteomes" id="UP000663595"/>
    </source>
</evidence>
<keyword evidence="3" id="KW-1185">Reference proteome</keyword>
<reference evidence="2" key="1">
    <citation type="submission" date="2021-02" db="EMBL/GenBank/DDBJ databases">
        <title>Identification of vesicle-like marine bacterial viruses: A missing link between bacterial viruses and vesicles.</title>
        <authorList>
            <person name="Sun M."/>
            <person name="Wang P."/>
            <person name="Chen X."/>
            <person name="Xu Zhong K."/>
            <person name="Li H."/>
            <person name="Sui X."/>
            <person name="Zhao L."/>
            <person name="Li K."/>
            <person name="Qin Q."/>
            <person name="Su H."/>
            <person name="Zhang X."/>
            <person name="Li P."/>
            <person name="Li C."/>
            <person name="Fu H."/>
            <person name="Shen Q."/>
            <person name="Chen Y."/>
            <person name="McMinn A."/>
            <person name="A Suttle C.A."/>
            <person name="Wang M."/>
            <person name="Zhang Y."/>
        </authorList>
    </citation>
    <scope>NUCLEOTIDE SEQUENCE</scope>
</reference>
<name>A0A899IRJ6_9VIRU</name>
<evidence type="ECO:0000313" key="2">
    <source>
        <dbReference type="EMBL" id="QSM01472.1"/>
    </source>
</evidence>
<proteinExistence type="predicted"/>
<dbReference type="Proteomes" id="UP000663595">
    <property type="component" value="Segment"/>
</dbReference>